<dbReference type="InterPro" id="IPR058625">
    <property type="entry name" value="MdtA-like_BSH"/>
</dbReference>
<dbReference type="AlphaFoldDB" id="A0A323UJW8"/>
<comment type="similarity">
    <text evidence="2">Belongs to the membrane fusion protein (MFP) (TC 8.A.1) family.</text>
</comment>
<dbReference type="GO" id="GO:1990281">
    <property type="term" value="C:efflux pump complex"/>
    <property type="evidence" value="ECO:0007669"/>
    <property type="project" value="TreeGrafter"/>
</dbReference>
<dbReference type="Pfam" id="PF25876">
    <property type="entry name" value="HH_MFP_RND"/>
    <property type="match status" value="1"/>
</dbReference>
<feature type="domain" description="Multidrug resistance protein MdtA-like barrel-sandwich hybrid" evidence="6">
    <location>
        <begin position="60"/>
        <end position="194"/>
    </location>
</feature>
<evidence type="ECO:0000259" key="7">
    <source>
        <dbReference type="Pfam" id="PF25967"/>
    </source>
</evidence>
<feature type="chain" id="PRO_5016324058" evidence="4">
    <location>
        <begin position="18"/>
        <end position="357"/>
    </location>
</feature>
<evidence type="ECO:0000259" key="6">
    <source>
        <dbReference type="Pfam" id="PF25917"/>
    </source>
</evidence>
<feature type="domain" description="Multidrug resistance protein MdtA-like C-terminal permuted SH3" evidence="7">
    <location>
        <begin position="283"/>
        <end position="342"/>
    </location>
</feature>
<comment type="subcellular location">
    <subcellularLocation>
        <location evidence="1">Cell envelope</location>
    </subcellularLocation>
</comment>
<evidence type="ECO:0000256" key="1">
    <source>
        <dbReference type="ARBA" id="ARBA00004196"/>
    </source>
</evidence>
<dbReference type="InterPro" id="IPR058627">
    <property type="entry name" value="MdtA-like_C"/>
</dbReference>
<evidence type="ECO:0000256" key="3">
    <source>
        <dbReference type="ARBA" id="ARBA00022448"/>
    </source>
</evidence>
<dbReference type="GO" id="GO:0015562">
    <property type="term" value="F:efflux transmembrane transporter activity"/>
    <property type="evidence" value="ECO:0007669"/>
    <property type="project" value="TreeGrafter"/>
</dbReference>
<feature type="signal peptide" evidence="4">
    <location>
        <begin position="1"/>
        <end position="17"/>
    </location>
</feature>
<dbReference type="Gene3D" id="2.40.420.20">
    <property type="match status" value="1"/>
</dbReference>
<dbReference type="InterPro" id="IPR058624">
    <property type="entry name" value="MdtA-like_HH"/>
</dbReference>
<dbReference type="Pfam" id="PF25917">
    <property type="entry name" value="BSH_RND"/>
    <property type="match status" value="1"/>
</dbReference>
<evidence type="ECO:0000256" key="2">
    <source>
        <dbReference type="ARBA" id="ARBA00009477"/>
    </source>
</evidence>
<dbReference type="OrthoDB" id="9813967at2"/>
<protein>
    <submittedName>
        <fullName evidence="8">Efflux RND transporter periplasmic adaptor subunit</fullName>
    </submittedName>
</protein>
<dbReference type="RefSeq" id="WP_110785328.1">
    <property type="nucleotide sequence ID" value="NZ_QKQS01000012.1"/>
</dbReference>
<comment type="caution">
    <text evidence="8">The sequence shown here is derived from an EMBL/GenBank/DDBJ whole genome shotgun (WGS) entry which is preliminary data.</text>
</comment>
<dbReference type="EMBL" id="QKQS01000012">
    <property type="protein sequence ID" value="PZA12671.1"/>
    <property type="molecule type" value="Genomic_DNA"/>
</dbReference>
<dbReference type="Proteomes" id="UP000248134">
    <property type="component" value="Unassembled WGS sequence"/>
</dbReference>
<dbReference type="PANTHER" id="PTHR30469:SF38">
    <property type="entry name" value="HLYD FAMILY SECRETION PROTEIN"/>
    <property type="match status" value="1"/>
</dbReference>
<keyword evidence="4" id="KW-0732">Signal</keyword>
<proteinExistence type="inferred from homology"/>
<dbReference type="NCBIfam" id="TIGR01730">
    <property type="entry name" value="RND_mfp"/>
    <property type="match status" value="1"/>
</dbReference>
<dbReference type="Gene3D" id="2.40.30.170">
    <property type="match status" value="1"/>
</dbReference>
<accession>A0A323UJW8</accession>
<dbReference type="SUPFAM" id="SSF111369">
    <property type="entry name" value="HlyD-like secretion proteins"/>
    <property type="match status" value="1"/>
</dbReference>
<dbReference type="InterPro" id="IPR006143">
    <property type="entry name" value="RND_pump_MFP"/>
</dbReference>
<sequence>MLWLRPAVLLMVAATLAGCGEEAKRERPLTLVKTAVVHAQPRSTVIRLTGDVQARVSTELSFRVSGRVVERLVDVGAHVKAGDILARLDPTEQRADLVGAQAALTAAEAQLRLATATYERQKTLMASGFTTRVAFDQAQEGLRAAEGSVDTAKAQLGIAKDALGYTELRASAAGIITARNVEVGQVAQSAQAAYTLAEDGARDAVFDVYEAIFLVPVGSGTIKLSLVSNPAVTAVARPREISPTVDPKTGSVRVKLSIENPPPEMTLGSAVVGEGHSRAVDKIVVPWSALTADQSGAAVWLVDPKTHEVSLKNVAIESYETHSVVIGGGLAVGDRIVVDGGKMLRPGQIVGEAGDAA</sequence>
<evidence type="ECO:0000259" key="5">
    <source>
        <dbReference type="Pfam" id="PF25876"/>
    </source>
</evidence>
<feature type="domain" description="Multidrug resistance protein MdtA-like alpha-helical hairpin" evidence="5">
    <location>
        <begin position="99"/>
        <end position="166"/>
    </location>
</feature>
<keyword evidence="3" id="KW-0813">Transport</keyword>
<evidence type="ECO:0000256" key="4">
    <source>
        <dbReference type="SAM" id="SignalP"/>
    </source>
</evidence>
<dbReference type="Gene3D" id="1.10.287.470">
    <property type="entry name" value="Helix hairpin bin"/>
    <property type="match status" value="1"/>
</dbReference>
<name>A0A323UJW8_RHOPL</name>
<evidence type="ECO:0000313" key="9">
    <source>
        <dbReference type="Proteomes" id="UP000248134"/>
    </source>
</evidence>
<evidence type="ECO:0000313" key="8">
    <source>
        <dbReference type="EMBL" id="PZA12671.1"/>
    </source>
</evidence>
<reference evidence="8 9" key="1">
    <citation type="submission" date="2018-06" db="EMBL/GenBank/DDBJ databases">
        <title>Draft Whole-Genome Sequence of the purple photosynthetic bacterium Rhodospeudomonas palustris XCP.</title>
        <authorList>
            <person name="Rayyan A."/>
            <person name="Meyer T.E."/>
            <person name="Kyndt J.A."/>
        </authorList>
    </citation>
    <scope>NUCLEOTIDE SEQUENCE [LARGE SCALE GENOMIC DNA]</scope>
    <source>
        <strain evidence="8 9">XCP</strain>
    </source>
</reference>
<dbReference type="PANTHER" id="PTHR30469">
    <property type="entry name" value="MULTIDRUG RESISTANCE PROTEIN MDTA"/>
    <property type="match status" value="1"/>
</dbReference>
<dbReference type="Pfam" id="PF25967">
    <property type="entry name" value="RND-MFP_C"/>
    <property type="match status" value="1"/>
</dbReference>
<gene>
    <name evidence="8" type="ORF">DNX69_07170</name>
</gene>
<dbReference type="Gene3D" id="2.40.50.100">
    <property type="match status" value="1"/>
</dbReference>
<organism evidence="8 9">
    <name type="scientific">Rhodopseudomonas palustris</name>
    <dbReference type="NCBI Taxonomy" id="1076"/>
    <lineage>
        <taxon>Bacteria</taxon>
        <taxon>Pseudomonadati</taxon>
        <taxon>Pseudomonadota</taxon>
        <taxon>Alphaproteobacteria</taxon>
        <taxon>Hyphomicrobiales</taxon>
        <taxon>Nitrobacteraceae</taxon>
        <taxon>Rhodopseudomonas</taxon>
    </lineage>
</organism>
<dbReference type="PROSITE" id="PS51257">
    <property type="entry name" value="PROKAR_LIPOPROTEIN"/>
    <property type="match status" value="1"/>
</dbReference>